<evidence type="ECO:0000256" key="8">
    <source>
        <dbReference type="ARBA" id="ARBA00022777"/>
    </source>
</evidence>
<keyword evidence="16" id="KW-1185">Reference proteome</keyword>
<gene>
    <name evidence="15" type="ORF">CLV83_2454</name>
</gene>
<organism evidence="15 16">
    <name type="scientific">Marinobacterium mangrovicola</name>
    <dbReference type="NCBI Taxonomy" id="1476959"/>
    <lineage>
        <taxon>Bacteria</taxon>
        <taxon>Pseudomonadati</taxon>
        <taxon>Pseudomonadota</taxon>
        <taxon>Gammaproteobacteria</taxon>
        <taxon>Oceanospirillales</taxon>
        <taxon>Oceanospirillaceae</taxon>
        <taxon>Marinobacterium</taxon>
    </lineage>
</organism>
<keyword evidence="8 15" id="KW-0418">Kinase</keyword>
<dbReference type="InterPro" id="IPR013727">
    <property type="entry name" value="2CSK_N"/>
</dbReference>
<dbReference type="PROSITE" id="PS50109">
    <property type="entry name" value="HIS_KIN"/>
    <property type="match status" value="1"/>
</dbReference>
<dbReference type="GO" id="GO:0005886">
    <property type="term" value="C:plasma membrane"/>
    <property type="evidence" value="ECO:0007669"/>
    <property type="project" value="TreeGrafter"/>
</dbReference>
<keyword evidence="10" id="KW-1133">Transmembrane helix</keyword>
<reference evidence="15 16" key="1">
    <citation type="submission" date="2019-03" db="EMBL/GenBank/DDBJ databases">
        <title>Genomic Encyclopedia of Archaeal and Bacterial Type Strains, Phase II (KMG-II): from individual species to whole genera.</title>
        <authorList>
            <person name="Goeker M."/>
        </authorList>
    </citation>
    <scope>NUCLEOTIDE SEQUENCE [LARGE SCALE GENOMIC DNA]</scope>
    <source>
        <strain evidence="15 16">DSM 27697</strain>
    </source>
</reference>
<dbReference type="SMART" id="SM00388">
    <property type="entry name" value="HisKA"/>
    <property type="match status" value="1"/>
</dbReference>
<evidence type="ECO:0000256" key="2">
    <source>
        <dbReference type="ARBA" id="ARBA00004141"/>
    </source>
</evidence>
<dbReference type="Pfam" id="PF08521">
    <property type="entry name" value="2CSK_N"/>
    <property type="match status" value="1"/>
</dbReference>
<dbReference type="PROSITE" id="PS50885">
    <property type="entry name" value="HAMP"/>
    <property type="match status" value="1"/>
</dbReference>
<evidence type="ECO:0000256" key="10">
    <source>
        <dbReference type="ARBA" id="ARBA00022989"/>
    </source>
</evidence>
<dbReference type="EMBL" id="SMFU01000008">
    <property type="protein sequence ID" value="TCK07583.1"/>
    <property type="molecule type" value="Genomic_DNA"/>
</dbReference>
<dbReference type="InterPro" id="IPR050428">
    <property type="entry name" value="TCS_sensor_his_kinase"/>
</dbReference>
<dbReference type="InterPro" id="IPR004358">
    <property type="entry name" value="Sig_transdc_His_kin-like_C"/>
</dbReference>
<keyword evidence="9" id="KW-0067">ATP-binding</keyword>
<dbReference type="SUPFAM" id="SSF47384">
    <property type="entry name" value="Homodimeric domain of signal transducing histidine kinase"/>
    <property type="match status" value="1"/>
</dbReference>
<dbReference type="SMART" id="SM00387">
    <property type="entry name" value="HATPase_c"/>
    <property type="match status" value="1"/>
</dbReference>
<dbReference type="PANTHER" id="PTHR45436">
    <property type="entry name" value="SENSOR HISTIDINE KINASE YKOH"/>
    <property type="match status" value="1"/>
</dbReference>
<evidence type="ECO:0000256" key="1">
    <source>
        <dbReference type="ARBA" id="ARBA00000085"/>
    </source>
</evidence>
<feature type="domain" description="Histidine kinase" evidence="13">
    <location>
        <begin position="234"/>
        <end position="446"/>
    </location>
</feature>
<dbReference type="InterPro" id="IPR003594">
    <property type="entry name" value="HATPase_dom"/>
</dbReference>
<dbReference type="CDD" id="cd00075">
    <property type="entry name" value="HATPase"/>
    <property type="match status" value="1"/>
</dbReference>
<comment type="catalytic activity">
    <reaction evidence="1">
        <text>ATP + protein L-histidine = ADP + protein N-phospho-L-histidine.</text>
        <dbReference type="EC" id="2.7.13.3"/>
    </reaction>
</comment>
<dbReference type="InterPro" id="IPR005467">
    <property type="entry name" value="His_kinase_dom"/>
</dbReference>
<dbReference type="Gene3D" id="1.10.287.130">
    <property type="match status" value="1"/>
</dbReference>
<evidence type="ECO:0000313" key="16">
    <source>
        <dbReference type="Proteomes" id="UP000294546"/>
    </source>
</evidence>
<name>A0A4R1GK65_9GAMM</name>
<sequence>MRSIRKTLTISLLTFGLLAGLTTATLAYLAAKEEAEELFDAQMAQMARLVEQLAPDDASLPLVIENEEPWTPAHPYEEKLSYRIVSNAGQVLIASPSFPAWIDHEPVDGYHDLDHPGENWRMFTLIGEQGQNHIQVVQSDKARTEIATKIALTNTLPILVFLPLLCLAIWWQIGRNLKPLVTLSEEVSERGSGHLDPVRLQEVPTEINGLVRALNRMLQRLKLSFERERRFTADAAHELRTPLAALQIHCENLFAELTDEQSRRSGEQILSGLKRMNRIVEQLLHLSRLDPQERLADNTPLNLTELCRELIGDQIPFAIARQIDLGLTAPDTDLQAKGHALYLSILLRNLVDNALRYTPRGGEVTLELENQKGQVQISVIDSGPGLSEEQKQRVFERFYRGHNKSDGSGLGLSIAHQIAELHGSEVKLLDREDGKPGLVARFTLPG</sequence>
<dbReference type="PANTHER" id="PTHR45436:SF14">
    <property type="entry name" value="SENSOR PROTEIN QSEC"/>
    <property type="match status" value="1"/>
</dbReference>
<feature type="domain" description="HAMP" evidence="14">
    <location>
        <begin position="174"/>
        <end position="226"/>
    </location>
</feature>
<evidence type="ECO:0000256" key="11">
    <source>
        <dbReference type="ARBA" id="ARBA00023012"/>
    </source>
</evidence>
<dbReference type="GO" id="GO:0000155">
    <property type="term" value="F:phosphorelay sensor kinase activity"/>
    <property type="evidence" value="ECO:0007669"/>
    <property type="project" value="InterPro"/>
</dbReference>
<dbReference type="EC" id="2.7.13.3" evidence="3"/>
<dbReference type="InterPro" id="IPR003660">
    <property type="entry name" value="HAMP_dom"/>
</dbReference>
<dbReference type="Pfam" id="PF02518">
    <property type="entry name" value="HATPase_c"/>
    <property type="match status" value="1"/>
</dbReference>
<evidence type="ECO:0000259" key="14">
    <source>
        <dbReference type="PROSITE" id="PS50885"/>
    </source>
</evidence>
<evidence type="ECO:0000256" key="9">
    <source>
        <dbReference type="ARBA" id="ARBA00022840"/>
    </source>
</evidence>
<dbReference type="Pfam" id="PF00512">
    <property type="entry name" value="HisKA"/>
    <property type="match status" value="1"/>
</dbReference>
<accession>A0A4R1GK65</accession>
<dbReference type="SUPFAM" id="SSF55874">
    <property type="entry name" value="ATPase domain of HSP90 chaperone/DNA topoisomerase II/histidine kinase"/>
    <property type="match status" value="1"/>
</dbReference>
<keyword evidence="6" id="KW-0812">Transmembrane</keyword>
<dbReference type="Gene3D" id="3.30.565.10">
    <property type="entry name" value="Histidine kinase-like ATPase, C-terminal domain"/>
    <property type="match status" value="1"/>
</dbReference>
<dbReference type="InterPro" id="IPR036097">
    <property type="entry name" value="HisK_dim/P_sf"/>
</dbReference>
<evidence type="ECO:0000256" key="6">
    <source>
        <dbReference type="ARBA" id="ARBA00022692"/>
    </source>
</evidence>
<evidence type="ECO:0000313" key="15">
    <source>
        <dbReference type="EMBL" id="TCK07583.1"/>
    </source>
</evidence>
<dbReference type="GO" id="GO:0005524">
    <property type="term" value="F:ATP binding"/>
    <property type="evidence" value="ECO:0007669"/>
    <property type="project" value="UniProtKB-KW"/>
</dbReference>
<dbReference type="InterPro" id="IPR003661">
    <property type="entry name" value="HisK_dim/P_dom"/>
</dbReference>
<evidence type="ECO:0000256" key="4">
    <source>
        <dbReference type="ARBA" id="ARBA00022553"/>
    </source>
</evidence>
<comment type="subcellular location">
    <subcellularLocation>
        <location evidence="2">Membrane</location>
        <topology evidence="2">Multi-pass membrane protein</topology>
    </subcellularLocation>
</comment>
<evidence type="ECO:0000256" key="5">
    <source>
        <dbReference type="ARBA" id="ARBA00022679"/>
    </source>
</evidence>
<dbReference type="Gene3D" id="1.20.5.1040">
    <property type="entry name" value="Sensor protein qsec"/>
    <property type="match status" value="1"/>
</dbReference>
<keyword evidence="11" id="KW-0902">Two-component regulatory system</keyword>
<dbReference type="RefSeq" id="WP_132292468.1">
    <property type="nucleotide sequence ID" value="NZ_SMFU01000008.1"/>
</dbReference>
<keyword evidence="12" id="KW-0472">Membrane</keyword>
<keyword evidence="5" id="KW-0808">Transferase</keyword>
<evidence type="ECO:0000256" key="12">
    <source>
        <dbReference type="ARBA" id="ARBA00023136"/>
    </source>
</evidence>
<dbReference type="InterPro" id="IPR036890">
    <property type="entry name" value="HATPase_C_sf"/>
</dbReference>
<dbReference type="AlphaFoldDB" id="A0A4R1GK65"/>
<dbReference type="PRINTS" id="PR00344">
    <property type="entry name" value="BCTRLSENSOR"/>
</dbReference>
<dbReference type="OrthoDB" id="9809766at2"/>
<comment type="caution">
    <text evidence="15">The sequence shown here is derived from an EMBL/GenBank/DDBJ whole genome shotgun (WGS) entry which is preliminary data.</text>
</comment>
<keyword evidence="7" id="KW-0547">Nucleotide-binding</keyword>
<evidence type="ECO:0000256" key="7">
    <source>
        <dbReference type="ARBA" id="ARBA00022741"/>
    </source>
</evidence>
<proteinExistence type="predicted"/>
<dbReference type="Proteomes" id="UP000294546">
    <property type="component" value="Unassembled WGS sequence"/>
</dbReference>
<keyword evidence="4" id="KW-0597">Phosphoprotein</keyword>
<dbReference type="CDD" id="cd00082">
    <property type="entry name" value="HisKA"/>
    <property type="match status" value="1"/>
</dbReference>
<evidence type="ECO:0000259" key="13">
    <source>
        <dbReference type="PROSITE" id="PS50109"/>
    </source>
</evidence>
<protein>
    <recommendedName>
        <fullName evidence="3">histidine kinase</fullName>
        <ecNumber evidence="3">2.7.13.3</ecNumber>
    </recommendedName>
</protein>
<evidence type="ECO:0000256" key="3">
    <source>
        <dbReference type="ARBA" id="ARBA00012438"/>
    </source>
</evidence>